<evidence type="ECO:0000313" key="6">
    <source>
        <dbReference type="Proteomes" id="UP000504604"/>
    </source>
</evidence>
<evidence type="ECO:0000313" key="7">
    <source>
        <dbReference type="RefSeq" id="XP_011095930.1"/>
    </source>
</evidence>
<evidence type="ECO:0000256" key="1">
    <source>
        <dbReference type="ARBA" id="ARBA00004474"/>
    </source>
</evidence>
<gene>
    <name evidence="7" type="primary">LOC105175244</name>
</gene>
<protein>
    <recommendedName>
        <fullName evidence="3">Uncharacterized protein ycf33</fullName>
    </recommendedName>
</protein>
<proteinExistence type="inferred from homology"/>
<organism evidence="6 7">
    <name type="scientific">Sesamum indicum</name>
    <name type="common">Oriental sesame</name>
    <name type="synonym">Sesamum orientale</name>
    <dbReference type="NCBI Taxonomy" id="4182"/>
    <lineage>
        <taxon>Eukaryota</taxon>
        <taxon>Viridiplantae</taxon>
        <taxon>Streptophyta</taxon>
        <taxon>Embryophyta</taxon>
        <taxon>Tracheophyta</taxon>
        <taxon>Spermatophyta</taxon>
        <taxon>Magnoliopsida</taxon>
        <taxon>eudicotyledons</taxon>
        <taxon>Gunneridae</taxon>
        <taxon>Pentapetalae</taxon>
        <taxon>asterids</taxon>
        <taxon>lamiids</taxon>
        <taxon>Lamiales</taxon>
        <taxon>Pedaliaceae</taxon>
        <taxon>Sesamum</taxon>
    </lineage>
</organism>
<keyword evidence="5" id="KW-0472">Membrane</keyword>
<dbReference type="InParanoid" id="A0A6I9UN40"/>
<evidence type="ECO:0000256" key="5">
    <source>
        <dbReference type="SAM" id="Phobius"/>
    </source>
</evidence>
<dbReference type="GO" id="GO:0009536">
    <property type="term" value="C:plastid"/>
    <property type="evidence" value="ECO:0007669"/>
    <property type="project" value="UniProtKB-SubCell"/>
</dbReference>
<dbReference type="RefSeq" id="XP_011095930.1">
    <property type="nucleotide sequence ID" value="XM_011097628.2"/>
</dbReference>
<dbReference type="OrthoDB" id="1900844at2759"/>
<sequence length="198" mass="22006">MKALRFQLHLNHPNVSNPGVNFPIIIPMKAKSKLIYHPSSPPSKSSSNVYNSRTKRITTHTDKPLLLEVTSPKSEKFSTWDELPVLISKEHSRMVIVGAMSLGVALFLMGFDDHKALALGPEGPLVEEFWDNMRRYALYALTVSTGAIYTLLQPILELLKNPISAILVLTIIGGSIFIVSQVVTAMVGLSDFSYDYNY</sequence>
<feature type="transmembrane region" description="Helical" evidence="5">
    <location>
        <begin position="94"/>
        <end position="111"/>
    </location>
</feature>
<dbReference type="PANTHER" id="PTHR36049:SF3">
    <property type="match status" value="1"/>
</dbReference>
<evidence type="ECO:0000256" key="2">
    <source>
        <dbReference type="ARBA" id="ARBA00010985"/>
    </source>
</evidence>
<evidence type="ECO:0000256" key="4">
    <source>
        <dbReference type="ARBA" id="ARBA00022640"/>
    </source>
</evidence>
<dbReference type="KEGG" id="sind:105175244"/>
<dbReference type="InterPro" id="IPR008470">
    <property type="entry name" value="Uncharacterised_Ycf33"/>
</dbReference>
<accession>A0A6I9UN40</accession>
<keyword evidence="4" id="KW-0934">Plastid</keyword>
<reference evidence="7" key="1">
    <citation type="submission" date="2025-08" db="UniProtKB">
        <authorList>
            <consortium name="RefSeq"/>
        </authorList>
    </citation>
    <scope>IDENTIFICATION</scope>
</reference>
<dbReference type="PANTHER" id="PTHR36049">
    <property type="entry name" value="TRANSMEMBRANE PROTEIN"/>
    <property type="match status" value="1"/>
</dbReference>
<keyword evidence="6" id="KW-1185">Reference proteome</keyword>
<dbReference type="FunCoup" id="A0A6I9UN40">
    <property type="interactions" value="515"/>
</dbReference>
<dbReference type="GeneID" id="105175244"/>
<feature type="transmembrane region" description="Helical" evidence="5">
    <location>
        <begin position="164"/>
        <end position="189"/>
    </location>
</feature>
<feature type="transmembrane region" description="Helical" evidence="5">
    <location>
        <begin position="136"/>
        <end position="152"/>
    </location>
</feature>
<dbReference type="Proteomes" id="UP000504604">
    <property type="component" value="Linkage group LG12"/>
</dbReference>
<keyword evidence="5" id="KW-0812">Transmembrane</keyword>
<dbReference type="AlphaFoldDB" id="A0A6I9UN40"/>
<evidence type="ECO:0000256" key="3">
    <source>
        <dbReference type="ARBA" id="ARBA00021584"/>
    </source>
</evidence>
<dbReference type="Gramene" id="SIN_1006904.t">
    <property type="protein sequence ID" value="SIN_1006904.t.cds1"/>
    <property type="gene ID" value="SIN_1006904"/>
</dbReference>
<keyword evidence="5" id="KW-1133">Transmembrane helix</keyword>
<comment type="subcellular location">
    <subcellularLocation>
        <location evidence="1">Plastid</location>
    </subcellularLocation>
</comment>
<dbReference type="Pfam" id="PF05421">
    <property type="entry name" value="DUF751"/>
    <property type="match status" value="1"/>
</dbReference>
<name>A0A6I9UN40_SESIN</name>
<comment type="similarity">
    <text evidence="2">Belongs to the ycf33 family.</text>
</comment>